<keyword evidence="3 5" id="KW-0808">Transferase</keyword>
<accession>A0A160VJ13</accession>
<evidence type="ECO:0000256" key="2">
    <source>
        <dbReference type="ARBA" id="ARBA00022603"/>
    </source>
</evidence>
<comment type="similarity">
    <text evidence="1">Belongs to the methyltransferase superfamily.</text>
</comment>
<dbReference type="GO" id="GO:0032259">
    <property type="term" value="P:methylation"/>
    <property type="evidence" value="ECO:0007669"/>
    <property type="project" value="UniProtKB-KW"/>
</dbReference>
<protein>
    <submittedName>
        <fullName evidence="5">SAM-dependent methyltransferase YafE (UbiE paralog)</fullName>
    </submittedName>
</protein>
<dbReference type="AlphaFoldDB" id="A0A160VJ13"/>
<feature type="domain" description="Methyltransferase type 11" evidence="4">
    <location>
        <begin position="53"/>
        <end position="150"/>
    </location>
</feature>
<sequence>MALDKTHDHSDHRSKQYTWDKKTAVWYAAEYGDHISNNLAITNIILGAVDILLDIGCGNGKAARLAAEICTSGKVIGIDPTAAMIRIARETTDENYTNLEFRTGCAEKIPYPHESFTIATAINSLHHWQDYKKGLLEVGRVLRPDGSFIIANDIVVGDTCGHGNGPLEKPEHIMSILDQAGFINTSLEKYYNEETGIYLISSKKP</sequence>
<keyword evidence="2 5" id="KW-0489">Methyltransferase</keyword>
<gene>
    <name evidence="5" type="ORF">MGWOODY_Mmi2434</name>
</gene>
<proteinExistence type="inferred from homology"/>
<dbReference type="Pfam" id="PF08241">
    <property type="entry name" value="Methyltransf_11"/>
    <property type="match status" value="1"/>
</dbReference>
<reference evidence="5" key="1">
    <citation type="submission" date="2015-10" db="EMBL/GenBank/DDBJ databases">
        <authorList>
            <person name="Gilbert D.G."/>
        </authorList>
    </citation>
    <scope>NUCLEOTIDE SEQUENCE</scope>
</reference>
<dbReference type="InterPro" id="IPR051052">
    <property type="entry name" value="Diverse_substrate_MTase"/>
</dbReference>
<dbReference type="Gene3D" id="3.40.50.150">
    <property type="entry name" value="Vaccinia Virus protein VP39"/>
    <property type="match status" value="1"/>
</dbReference>
<dbReference type="SUPFAM" id="SSF53335">
    <property type="entry name" value="S-adenosyl-L-methionine-dependent methyltransferases"/>
    <property type="match status" value="1"/>
</dbReference>
<name>A0A160VJ13_9ZZZZ</name>
<dbReference type="PANTHER" id="PTHR44942:SF4">
    <property type="entry name" value="METHYLTRANSFERASE TYPE 11 DOMAIN-CONTAINING PROTEIN"/>
    <property type="match status" value="1"/>
</dbReference>
<dbReference type="PANTHER" id="PTHR44942">
    <property type="entry name" value="METHYLTRANSF_11 DOMAIN-CONTAINING PROTEIN"/>
    <property type="match status" value="1"/>
</dbReference>
<evidence type="ECO:0000259" key="4">
    <source>
        <dbReference type="Pfam" id="PF08241"/>
    </source>
</evidence>
<dbReference type="InterPro" id="IPR013216">
    <property type="entry name" value="Methyltransf_11"/>
</dbReference>
<dbReference type="CDD" id="cd02440">
    <property type="entry name" value="AdoMet_MTases"/>
    <property type="match status" value="1"/>
</dbReference>
<evidence type="ECO:0000256" key="1">
    <source>
        <dbReference type="ARBA" id="ARBA00008361"/>
    </source>
</evidence>
<dbReference type="EMBL" id="FAXC01000449">
    <property type="protein sequence ID" value="CUV10612.1"/>
    <property type="molecule type" value="Genomic_DNA"/>
</dbReference>
<organism evidence="5">
    <name type="scientific">hydrothermal vent metagenome</name>
    <dbReference type="NCBI Taxonomy" id="652676"/>
    <lineage>
        <taxon>unclassified sequences</taxon>
        <taxon>metagenomes</taxon>
        <taxon>ecological metagenomes</taxon>
    </lineage>
</organism>
<dbReference type="InterPro" id="IPR029063">
    <property type="entry name" value="SAM-dependent_MTases_sf"/>
</dbReference>
<dbReference type="GO" id="GO:0008757">
    <property type="term" value="F:S-adenosylmethionine-dependent methyltransferase activity"/>
    <property type="evidence" value="ECO:0007669"/>
    <property type="project" value="InterPro"/>
</dbReference>
<evidence type="ECO:0000313" key="5">
    <source>
        <dbReference type="EMBL" id="CUV10612.1"/>
    </source>
</evidence>
<evidence type="ECO:0000256" key="3">
    <source>
        <dbReference type="ARBA" id="ARBA00022679"/>
    </source>
</evidence>